<name>A0AAN9EJM5_CROPI</name>
<protein>
    <submittedName>
        <fullName evidence="1">Uncharacterized protein</fullName>
    </submittedName>
</protein>
<dbReference type="EMBL" id="JAYWIO010000006">
    <property type="protein sequence ID" value="KAK7257461.1"/>
    <property type="molecule type" value="Genomic_DNA"/>
</dbReference>
<dbReference type="Proteomes" id="UP001372338">
    <property type="component" value="Unassembled WGS sequence"/>
</dbReference>
<sequence>MWSRWSELLIKVVEGSSRHCSLLAVLSGKSCDNKQKQKQNASSEDLSHYPFPELSSSGRLENCSQIFFSCKARSCKVEEKLGLLYGKILTYLSRKRYVDYFLLNCLILFIWKLLKEKNWQRHFVIRKFLTLSIGKMNFQSMQLHIFIMLFSLVAQRFALEKVCGAFWRKKLYHRSMLPRLTGWNCNQSLPKKKRSQSYVMFVLQEPNQNSRARDW</sequence>
<evidence type="ECO:0000313" key="2">
    <source>
        <dbReference type="Proteomes" id="UP001372338"/>
    </source>
</evidence>
<dbReference type="AlphaFoldDB" id="A0AAN9EJM5"/>
<accession>A0AAN9EJM5</accession>
<keyword evidence="2" id="KW-1185">Reference proteome</keyword>
<reference evidence="1 2" key="1">
    <citation type="submission" date="2024-01" db="EMBL/GenBank/DDBJ databases">
        <title>The genomes of 5 underutilized Papilionoideae crops provide insights into root nodulation and disease resistanc.</title>
        <authorList>
            <person name="Yuan L."/>
        </authorList>
    </citation>
    <scope>NUCLEOTIDE SEQUENCE [LARGE SCALE GENOMIC DNA]</scope>
    <source>
        <strain evidence="1">ZHUSHIDOU_FW_LH</strain>
        <tissue evidence="1">Leaf</tissue>
    </source>
</reference>
<comment type="caution">
    <text evidence="1">The sequence shown here is derived from an EMBL/GenBank/DDBJ whole genome shotgun (WGS) entry which is preliminary data.</text>
</comment>
<gene>
    <name evidence="1" type="ORF">RIF29_31462</name>
</gene>
<evidence type="ECO:0000313" key="1">
    <source>
        <dbReference type="EMBL" id="KAK7257461.1"/>
    </source>
</evidence>
<proteinExistence type="predicted"/>
<organism evidence="1 2">
    <name type="scientific">Crotalaria pallida</name>
    <name type="common">Smooth rattlebox</name>
    <name type="synonym">Crotalaria striata</name>
    <dbReference type="NCBI Taxonomy" id="3830"/>
    <lineage>
        <taxon>Eukaryota</taxon>
        <taxon>Viridiplantae</taxon>
        <taxon>Streptophyta</taxon>
        <taxon>Embryophyta</taxon>
        <taxon>Tracheophyta</taxon>
        <taxon>Spermatophyta</taxon>
        <taxon>Magnoliopsida</taxon>
        <taxon>eudicotyledons</taxon>
        <taxon>Gunneridae</taxon>
        <taxon>Pentapetalae</taxon>
        <taxon>rosids</taxon>
        <taxon>fabids</taxon>
        <taxon>Fabales</taxon>
        <taxon>Fabaceae</taxon>
        <taxon>Papilionoideae</taxon>
        <taxon>50 kb inversion clade</taxon>
        <taxon>genistoids sensu lato</taxon>
        <taxon>core genistoids</taxon>
        <taxon>Crotalarieae</taxon>
        <taxon>Crotalaria</taxon>
    </lineage>
</organism>